<comment type="caution">
    <text evidence="2">The sequence shown here is derived from an EMBL/GenBank/DDBJ whole genome shotgun (WGS) entry which is preliminary data.</text>
</comment>
<evidence type="ECO:0000313" key="2">
    <source>
        <dbReference type="EMBL" id="KAK3956438.1"/>
    </source>
</evidence>
<organism evidence="2 3">
    <name type="scientific">Pseudoneurospora amorphoporcata</name>
    <dbReference type="NCBI Taxonomy" id="241081"/>
    <lineage>
        <taxon>Eukaryota</taxon>
        <taxon>Fungi</taxon>
        <taxon>Dikarya</taxon>
        <taxon>Ascomycota</taxon>
        <taxon>Pezizomycotina</taxon>
        <taxon>Sordariomycetes</taxon>
        <taxon>Sordariomycetidae</taxon>
        <taxon>Sordariales</taxon>
        <taxon>Sordariaceae</taxon>
        <taxon>Pseudoneurospora</taxon>
    </lineage>
</organism>
<protein>
    <submittedName>
        <fullName evidence="2">Uncharacterized protein</fullName>
    </submittedName>
</protein>
<evidence type="ECO:0000256" key="1">
    <source>
        <dbReference type="SAM" id="MobiDB-lite"/>
    </source>
</evidence>
<gene>
    <name evidence="2" type="ORF">QBC32DRAFT_250935</name>
</gene>
<proteinExistence type="predicted"/>
<reference evidence="2" key="2">
    <citation type="submission" date="2023-06" db="EMBL/GenBank/DDBJ databases">
        <authorList>
            <consortium name="Lawrence Berkeley National Laboratory"/>
            <person name="Mondo S.J."/>
            <person name="Hensen N."/>
            <person name="Bonometti L."/>
            <person name="Westerberg I."/>
            <person name="Brannstrom I.O."/>
            <person name="Guillou S."/>
            <person name="Cros-Aarteil S."/>
            <person name="Calhoun S."/>
            <person name="Haridas S."/>
            <person name="Kuo A."/>
            <person name="Pangilinan J."/>
            <person name="Riley R."/>
            <person name="Labutti K."/>
            <person name="Andreopoulos B."/>
            <person name="Lipzen A."/>
            <person name="Chen C."/>
            <person name="Yanf M."/>
            <person name="Daum C."/>
            <person name="Ng V."/>
            <person name="Clum A."/>
            <person name="Steindorff A."/>
            <person name="Ohm R."/>
            <person name="Martin F."/>
            <person name="Silar P."/>
            <person name="Natvig D."/>
            <person name="Lalanne C."/>
            <person name="Gautier V."/>
            <person name="Ament-Velasquez S.L."/>
            <person name="Kruys A."/>
            <person name="Hutchinson M.I."/>
            <person name="Powell A.J."/>
            <person name="Barry K."/>
            <person name="Miller A.N."/>
            <person name="Grigoriev I.V."/>
            <person name="Debuchy R."/>
            <person name="Gladieux P."/>
            <person name="Thoren M.H."/>
            <person name="Johannesson H."/>
        </authorList>
    </citation>
    <scope>NUCLEOTIDE SEQUENCE</scope>
    <source>
        <strain evidence="2">CBS 626.80</strain>
    </source>
</reference>
<feature type="compositionally biased region" description="Polar residues" evidence="1">
    <location>
        <begin position="7"/>
        <end position="20"/>
    </location>
</feature>
<keyword evidence="3" id="KW-1185">Reference proteome</keyword>
<name>A0AAN6P6J1_9PEZI</name>
<reference evidence="2" key="1">
    <citation type="journal article" date="2023" name="Mol. Phylogenet. Evol.">
        <title>Genome-scale phylogeny and comparative genomics of the fungal order Sordariales.</title>
        <authorList>
            <person name="Hensen N."/>
            <person name="Bonometti L."/>
            <person name="Westerberg I."/>
            <person name="Brannstrom I.O."/>
            <person name="Guillou S."/>
            <person name="Cros-Aarteil S."/>
            <person name="Calhoun S."/>
            <person name="Haridas S."/>
            <person name="Kuo A."/>
            <person name="Mondo S."/>
            <person name="Pangilinan J."/>
            <person name="Riley R."/>
            <person name="LaButti K."/>
            <person name="Andreopoulos B."/>
            <person name="Lipzen A."/>
            <person name="Chen C."/>
            <person name="Yan M."/>
            <person name="Daum C."/>
            <person name="Ng V."/>
            <person name="Clum A."/>
            <person name="Steindorff A."/>
            <person name="Ohm R.A."/>
            <person name="Martin F."/>
            <person name="Silar P."/>
            <person name="Natvig D.O."/>
            <person name="Lalanne C."/>
            <person name="Gautier V."/>
            <person name="Ament-Velasquez S.L."/>
            <person name="Kruys A."/>
            <person name="Hutchinson M.I."/>
            <person name="Powell A.J."/>
            <person name="Barry K."/>
            <person name="Miller A.N."/>
            <person name="Grigoriev I.V."/>
            <person name="Debuchy R."/>
            <person name="Gladieux P."/>
            <person name="Hiltunen Thoren M."/>
            <person name="Johannesson H."/>
        </authorList>
    </citation>
    <scope>NUCLEOTIDE SEQUENCE</scope>
    <source>
        <strain evidence="2">CBS 626.80</strain>
    </source>
</reference>
<dbReference type="AlphaFoldDB" id="A0AAN6P6J1"/>
<accession>A0AAN6P6J1</accession>
<dbReference type="EMBL" id="MU859066">
    <property type="protein sequence ID" value="KAK3956438.1"/>
    <property type="molecule type" value="Genomic_DNA"/>
</dbReference>
<dbReference type="Proteomes" id="UP001303222">
    <property type="component" value="Unassembled WGS sequence"/>
</dbReference>
<feature type="region of interest" description="Disordered" evidence="1">
    <location>
        <begin position="1"/>
        <end position="30"/>
    </location>
</feature>
<evidence type="ECO:0000313" key="3">
    <source>
        <dbReference type="Proteomes" id="UP001303222"/>
    </source>
</evidence>
<sequence length="65" mass="7040">MAIPPTVGQQQGIKSQNSKDTASKLRGKRVPQSLMRLCRGPTCAVQEELDGHAKVAGEASQSYYH</sequence>